<dbReference type="RefSeq" id="WP_098640167.1">
    <property type="nucleotide sequence ID" value="NZ_NVCO01000007.1"/>
</dbReference>
<comment type="caution">
    <text evidence="1">The sequence shown here is derived from an EMBL/GenBank/DDBJ whole genome shotgun (WGS) entry which is preliminary data.</text>
</comment>
<gene>
    <name evidence="1" type="ORF">COK72_02450</name>
</gene>
<reference evidence="1 2" key="1">
    <citation type="submission" date="2017-09" db="EMBL/GenBank/DDBJ databases">
        <title>Large-scale bioinformatics analysis of Bacillus genomes uncovers conserved roles of natural products in bacterial physiology.</title>
        <authorList>
            <consortium name="Agbiome Team Llc"/>
            <person name="Bleich R.M."/>
            <person name="Grubbs K.J."/>
            <person name="Santa Maria K.C."/>
            <person name="Allen S.E."/>
            <person name="Farag S."/>
            <person name="Shank E.A."/>
            <person name="Bowers A."/>
        </authorList>
    </citation>
    <scope>NUCLEOTIDE SEQUENCE [LARGE SCALE GENOMIC DNA]</scope>
    <source>
        <strain evidence="1 2">AFS065400</strain>
    </source>
</reference>
<dbReference type="EMBL" id="NVCO01000007">
    <property type="protein sequence ID" value="PFT50889.1"/>
    <property type="molecule type" value="Genomic_DNA"/>
</dbReference>
<accession>A0A9X7FY61</accession>
<evidence type="ECO:0000313" key="2">
    <source>
        <dbReference type="Proteomes" id="UP000226106"/>
    </source>
</evidence>
<dbReference type="Proteomes" id="UP000226106">
    <property type="component" value="Unassembled WGS sequence"/>
</dbReference>
<name>A0A9X7FY61_BACTU</name>
<sequence>MHRDQNFIVKIKGEYITSLQIDNDGKIRHIEMSEDMQDAKTFKVGSTLYDFKSNPKKVLEENYKDVGYELIPVKLMVDYENPIFTEGDLIAVKFEPMVHGKVVSIFPFGNNDIRVELNTSDGNTHTLNLPPHMLVKVHG</sequence>
<dbReference type="AlphaFoldDB" id="A0A9X7FY61"/>
<evidence type="ECO:0000313" key="1">
    <source>
        <dbReference type="EMBL" id="PFT50889.1"/>
    </source>
</evidence>
<proteinExistence type="predicted"/>
<protein>
    <submittedName>
        <fullName evidence="1">Uncharacterized protein</fullName>
    </submittedName>
</protein>
<organism evidence="1 2">
    <name type="scientific">Bacillus thuringiensis</name>
    <dbReference type="NCBI Taxonomy" id="1428"/>
    <lineage>
        <taxon>Bacteria</taxon>
        <taxon>Bacillati</taxon>
        <taxon>Bacillota</taxon>
        <taxon>Bacilli</taxon>
        <taxon>Bacillales</taxon>
        <taxon>Bacillaceae</taxon>
        <taxon>Bacillus</taxon>
        <taxon>Bacillus cereus group</taxon>
    </lineage>
</organism>